<evidence type="ECO:0000256" key="5">
    <source>
        <dbReference type="RuleBase" id="RU364010"/>
    </source>
</evidence>
<evidence type="ECO:0000256" key="4">
    <source>
        <dbReference type="ARBA" id="ARBA00023065"/>
    </source>
</evidence>
<evidence type="ECO:0000256" key="1">
    <source>
        <dbReference type="ARBA" id="ARBA00006138"/>
    </source>
</evidence>
<proteinExistence type="inferred from homology"/>
<dbReference type="Gene3D" id="1.20.1460.10">
    <property type="entry name" value="subunit c (vma5p) of the yeast v-atpase, domain 2"/>
    <property type="match status" value="1"/>
</dbReference>
<comment type="function">
    <text evidence="5">Subunit of the V1 complex of vacuolar(H+)-ATPase (V-ATPase), a multisubunit enzyme composed of a peripheral complex (V1) that hydrolyzes ATP and a membrane integral complex (V0) that translocates protons. V-ATPase is responsible for acidifying and maintaining the pH of intracellular compartments and in some cell types, is targeted to the plasma membrane, where it is responsible for acidifying the extracellular environment. Subunit C is necessary for the assembly of the catalytic sector of the enzyme and is likely to have a specific function in its catalytic activity.</text>
</comment>
<keyword evidence="3 5" id="KW-0375">Hydrogen ion transport</keyword>
<comment type="subunit">
    <text evidence="5">V-ATPase is a heteromultimeric enzyme made up of two complexes: the ATP-hydrolytic V1 complex and the proton translocation V0 complex. The V1 complex consists of three catalytic AB heterodimers that form a heterohexamer, three peripheral stalks each consisting of EG heterodimers, one central rotor including subunits D and F, and the regulatory subunits C and H. The proton translocation complex V0 consists of the proton transport subunit a, a ring of proteolipid subunits c9c'', rotary subunit d, subunits e and f, and two accessory subunits.</text>
</comment>
<dbReference type="GO" id="GO:0005765">
    <property type="term" value="C:lysosomal membrane"/>
    <property type="evidence" value="ECO:0007669"/>
    <property type="project" value="TreeGrafter"/>
</dbReference>
<reference evidence="7" key="1">
    <citation type="submission" date="2023-03" db="UniProtKB">
        <authorList>
            <consortium name="WormBaseParasite"/>
        </authorList>
    </citation>
    <scope>IDENTIFICATION</scope>
</reference>
<dbReference type="AlphaFoldDB" id="A0A9J2P3I6"/>
<dbReference type="PANTHER" id="PTHR10137:SF0">
    <property type="entry name" value="V-TYPE PROTON ATPASE SUBUNIT C"/>
    <property type="match status" value="1"/>
</dbReference>
<dbReference type="InterPro" id="IPR004907">
    <property type="entry name" value="ATPase_V1-cplx_csu"/>
</dbReference>
<evidence type="ECO:0000256" key="2">
    <source>
        <dbReference type="ARBA" id="ARBA00022448"/>
    </source>
</evidence>
<comment type="similarity">
    <text evidence="1 5">Belongs to the V-ATPase C subunit family.</text>
</comment>
<dbReference type="CDD" id="cd14785">
    <property type="entry name" value="V-ATPase_C"/>
    <property type="match status" value="1"/>
</dbReference>
<dbReference type="GO" id="GO:0000221">
    <property type="term" value="C:vacuolar proton-transporting V-type ATPase, V1 domain"/>
    <property type="evidence" value="ECO:0007669"/>
    <property type="project" value="TreeGrafter"/>
</dbReference>
<dbReference type="GO" id="GO:0046961">
    <property type="term" value="F:proton-transporting ATPase activity, rotational mechanism"/>
    <property type="evidence" value="ECO:0007669"/>
    <property type="project" value="InterPro"/>
</dbReference>
<evidence type="ECO:0000313" key="6">
    <source>
        <dbReference type="Proteomes" id="UP000036681"/>
    </source>
</evidence>
<dbReference type="SUPFAM" id="SSF118203">
    <property type="entry name" value="Vacuolar ATP synthase subunit C"/>
    <property type="match status" value="2"/>
</dbReference>
<keyword evidence="2 5" id="KW-0813">Transport</keyword>
<dbReference type="WBParaSite" id="ALUE_0000412401-mRNA-1">
    <property type="protein sequence ID" value="ALUE_0000412401-mRNA-1"/>
    <property type="gene ID" value="ALUE_0000412401"/>
</dbReference>
<name>A0A9J2P3I6_ASCLU</name>
<accession>A0A9J2P3I6</accession>
<organism evidence="6 7">
    <name type="scientific">Ascaris lumbricoides</name>
    <name type="common">Giant roundworm</name>
    <dbReference type="NCBI Taxonomy" id="6252"/>
    <lineage>
        <taxon>Eukaryota</taxon>
        <taxon>Metazoa</taxon>
        <taxon>Ecdysozoa</taxon>
        <taxon>Nematoda</taxon>
        <taxon>Chromadorea</taxon>
        <taxon>Rhabditida</taxon>
        <taxon>Spirurina</taxon>
        <taxon>Ascaridomorpha</taxon>
        <taxon>Ascaridoidea</taxon>
        <taxon>Ascarididae</taxon>
        <taxon>Ascaris</taxon>
    </lineage>
</organism>
<evidence type="ECO:0000313" key="7">
    <source>
        <dbReference type="WBParaSite" id="ALUE_0000412401-mRNA-1"/>
    </source>
</evidence>
<dbReference type="Gene3D" id="3.30.70.100">
    <property type="match status" value="1"/>
</dbReference>
<dbReference type="Pfam" id="PF03223">
    <property type="entry name" value="V-ATPase_C"/>
    <property type="match status" value="2"/>
</dbReference>
<dbReference type="Proteomes" id="UP000036681">
    <property type="component" value="Unplaced"/>
</dbReference>
<sequence>MAFVAGDLWLISAPGEKTAQETANCSVMAFVAGDLWLISAPGEKTAQETWDKLNRTTTNLSNNYKFNIPDLKVGTLDQLVGLSDDLAKLDTTAEQVTRKLVQYFGEVLEDERDKLAENLVVGGKDVKTYVTKFQWEGAKYPLKQSLKVLSEIIGKQITQIDNDLKTKATTYNNLKNSLASIDRKATTLVKDWNSKYETLADMVVPGSSRLITEDGDQMLFSVTLFKKVIEEYKTHCREHKTLVKDWNSKYETLTDMVVPGSSRLITEDGDQMLFSVTLFKKVIEEYKTHCREHKFVVRDFVYDEESLKAGRTERDKLVQEKQKQYAPLVRWLKINFGEIFIAYVHVKALRVFVESVLRYGLPVNFQAAIVEPTKNSYKKLRAELYKLYVHLDASAAGPIDTFEDSPALLSLGVHDYYPYVFFKMNIEFIETKR</sequence>
<dbReference type="PANTHER" id="PTHR10137">
    <property type="entry name" value="V-TYPE PROTON ATPASE SUBUNIT C"/>
    <property type="match status" value="1"/>
</dbReference>
<dbReference type="InterPro" id="IPR036132">
    <property type="entry name" value="Vac_ATP_synth_c_sf"/>
</dbReference>
<protein>
    <recommendedName>
        <fullName evidence="5">V-type proton ATPase subunit C</fullName>
    </recommendedName>
</protein>
<keyword evidence="4 5" id="KW-0406">Ion transport</keyword>
<evidence type="ECO:0000256" key="3">
    <source>
        <dbReference type="ARBA" id="ARBA00022781"/>
    </source>
</evidence>
<keyword evidence="6" id="KW-1185">Reference proteome</keyword>